<evidence type="ECO:0000256" key="1">
    <source>
        <dbReference type="ARBA" id="ARBA00004479"/>
    </source>
</evidence>
<dbReference type="InterPro" id="IPR001611">
    <property type="entry name" value="Leu-rich_rpt"/>
</dbReference>
<evidence type="ECO:0000256" key="3">
    <source>
        <dbReference type="ARBA" id="ARBA00023170"/>
    </source>
</evidence>
<dbReference type="AlphaFoldDB" id="A0ABD1QKD9"/>
<dbReference type="PANTHER" id="PTHR48053">
    <property type="entry name" value="LEUCINE RICH REPEAT FAMILY PROTEIN, EXPRESSED"/>
    <property type="match status" value="1"/>
</dbReference>
<name>A0ABD1QKD9_9LAMI</name>
<proteinExistence type="predicted"/>
<keyword evidence="2" id="KW-0732">Signal</keyword>
<dbReference type="EMBL" id="JBFOLK010000011">
    <property type="protein sequence ID" value="KAL2476685.1"/>
    <property type="molecule type" value="Genomic_DNA"/>
</dbReference>
<dbReference type="SUPFAM" id="SSF52058">
    <property type="entry name" value="L domain-like"/>
    <property type="match status" value="1"/>
</dbReference>
<evidence type="ECO:0000256" key="2">
    <source>
        <dbReference type="ARBA" id="ARBA00022729"/>
    </source>
</evidence>
<protein>
    <submittedName>
        <fullName evidence="4">Leucine-rich repeat receptor-like protein kinase TDR</fullName>
    </submittedName>
</protein>
<dbReference type="InterPro" id="IPR032675">
    <property type="entry name" value="LRR_dom_sf"/>
</dbReference>
<dbReference type="Gene3D" id="3.80.10.10">
    <property type="entry name" value="Ribonuclease Inhibitor"/>
    <property type="match status" value="1"/>
</dbReference>
<organism evidence="4 5">
    <name type="scientific">Abeliophyllum distichum</name>
    <dbReference type="NCBI Taxonomy" id="126358"/>
    <lineage>
        <taxon>Eukaryota</taxon>
        <taxon>Viridiplantae</taxon>
        <taxon>Streptophyta</taxon>
        <taxon>Embryophyta</taxon>
        <taxon>Tracheophyta</taxon>
        <taxon>Spermatophyta</taxon>
        <taxon>Magnoliopsida</taxon>
        <taxon>eudicotyledons</taxon>
        <taxon>Gunneridae</taxon>
        <taxon>Pentapetalae</taxon>
        <taxon>asterids</taxon>
        <taxon>lamiids</taxon>
        <taxon>Lamiales</taxon>
        <taxon>Oleaceae</taxon>
        <taxon>Forsythieae</taxon>
        <taxon>Abeliophyllum</taxon>
    </lineage>
</organism>
<evidence type="ECO:0000313" key="4">
    <source>
        <dbReference type="EMBL" id="KAL2476685.1"/>
    </source>
</evidence>
<dbReference type="PANTHER" id="PTHR48053:SF71">
    <property type="entry name" value="LEUCINE RICH REPEAT FAMILY PROTEIN, EXPRESSED"/>
    <property type="match status" value="1"/>
</dbReference>
<dbReference type="InterPro" id="IPR051716">
    <property type="entry name" value="Plant_RL_S/T_kinase"/>
</dbReference>
<dbReference type="GO" id="GO:0016020">
    <property type="term" value="C:membrane"/>
    <property type="evidence" value="ECO:0007669"/>
    <property type="project" value="UniProtKB-SubCell"/>
</dbReference>
<dbReference type="Pfam" id="PF00560">
    <property type="entry name" value="LRR_1"/>
    <property type="match status" value="2"/>
</dbReference>
<keyword evidence="3" id="KW-0675">Receptor</keyword>
<gene>
    <name evidence="4" type="ORF">Adt_37421</name>
</gene>
<accession>A0ABD1QKD9</accession>
<reference evidence="5" key="1">
    <citation type="submission" date="2024-07" db="EMBL/GenBank/DDBJ databases">
        <title>Two chromosome-level genome assemblies of Korean endemic species Abeliophyllum distichum and Forsythia ovata (Oleaceae).</title>
        <authorList>
            <person name="Jang H."/>
        </authorList>
    </citation>
    <scope>NUCLEOTIDE SEQUENCE [LARGE SCALE GENOMIC DNA]</scope>
</reference>
<sequence length="233" mass="25378">MECASGIGVSAVLMQRGRPLALESRKLAGKLEILIPDSGMAVLFSYLIMFGTLLGRNSSADDSQSDIDKAKYLSDTNSGNPPIKQGRKSALVIQRRQWKDCSSIDKSYSRDNMMIFPKSSGSNSFTGPLLEEFVCIPNLEYLNLGGSYFNGTIPTNYRSFLKLKSLYLNGNSLTGQIPAKLGYLNQLQHKELGNNVYSGGFPVQLASLSNLIYLDISSANLSGDLSVELGNLK</sequence>
<comment type="subcellular location">
    <subcellularLocation>
        <location evidence="1">Membrane</location>
        <topology evidence="1">Single-pass type I membrane protein</topology>
    </subcellularLocation>
</comment>
<evidence type="ECO:0000313" key="5">
    <source>
        <dbReference type="Proteomes" id="UP001604336"/>
    </source>
</evidence>
<dbReference type="Proteomes" id="UP001604336">
    <property type="component" value="Unassembled WGS sequence"/>
</dbReference>
<comment type="caution">
    <text evidence="4">The sequence shown here is derived from an EMBL/GenBank/DDBJ whole genome shotgun (WGS) entry which is preliminary data.</text>
</comment>
<keyword evidence="5" id="KW-1185">Reference proteome</keyword>